<organism evidence="2 3">
    <name type="scientific">Sorangium cellulosum So0157-2</name>
    <dbReference type="NCBI Taxonomy" id="1254432"/>
    <lineage>
        <taxon>Bacteria</taxon>
        <taxon>Pseudomonadati</taxon>
        <taxon>Myxococcota</taxon>
        <taxon>Polyangia</taxon>
        <taxon>Polyangiales</taxon>
        <taxon>Polyangiaceae</taxon>
        <taxon>Sorangium</taxon>
    </lineage>
</organism>
<dbReference type="PATRIC" id="fig|1254432.3.peg.5882"/>
<evidence type="ECO:0000313" key="3">
    <source>
        <dbReference type="Proteomes" id="UP000014803"/>
    </source>
</evidence>
<protein>
    <submittedName>
        <fullName evidence="2">Uncharacterized protein</fullName>
    </submittedName>
</protein>
<accession>S4XYR5</accession>
<dbReference type="HOGENOM" id="CLU_1958155_0_0_7"/>
<feature type="region of interest" description="Disordered" evidence="1">
    <location>
        <begin position="1"/>
        <end position="37"/>
    </location>
</feature>
<dbReference type="Proteomes" id="UP000014803">
    <property type="component" value="Chromosome"/>
</dbReference>
<dbReference type="KEGG" id="scu:SCE1572_25965"/>
<sequence>MESGARRTSATPSAVAAPTSVREAATSGHGAPSDESRARTFIAAKSAWARIIHRTPAVGCAARPSRSAARTIAEAPGGCAATAPCDDDDDVLTRRIAYHLAAAHAAARGDARRGAPWCARGSEALPSQ</sequence>
<dbReference type="EMBL" id="CP003969">
    <property type="protein sequence ID" value="AGP37624.1"/>
    <property type="molecule type" value="Genomic_DNA"/>
</dbReference>
<name>S4XYR5_SORCE</name>
<proteinExistence type="predicted"/>
<feature type="compositionally biased region" description="Low complexity" evidence="1">
    <location>
        <begin position="1"/>
        <end position="21"/>
    </location>
</feature>
<reference evidence="2 3" key="1">
    <citation type="journal article" date="2013" name="Sci. Rep.">
        <title>Extraordinary expansion of a Sorangium cellulosum genome from an alkaline milieu.</title>
        <authorList>
            <person name="Han K."/>
            <person name="Li Z.F."/>
            <person name="Peng R."/>
            <person name="Zhu L.P."/>
            <person name="Zhou T."/>
            <person name="Wang L.G."/>
            <person name="Li S.G."/>
            <person name="Zhang X.B."/>
            <person name="Hu W."/>
            <person name="Wu Z.H."/>
            <person name="Qin N."/>
            <person name="Li Y.Z."/>
        </authorList>
    </citation>
    <scope>NUCLEOTIDE SEQUENCE [LARGE SCALE GENOMIC DNA]</scope>
    <source>
        <strain evidence="2 3">So0157-2</strain>
    </source>
</reference>
<dbReference type="AlphaFoldDB" id="S4XYR5"/>
<dbReference type="STRING" id="1254432.SCE1572_25965"/>
<evidence type="ECO:0000313" key="2">
    <source>
        <dbReference type="EMBL" id="AGP37624.1"/>
    </source>
</evidence>
<gene>
    <name evidence="2" type="ORF">SCE1572_25965</name>
</gene>
<feature type="region of interest" description="Disordered" evidence="1">
    <location>
        <begin position="108"/>
        <end position="128"/>
    </location>
</feature>
<evidence type="ECO:0000256" key="1">
    <source>
        <dbReference type="SAM" id="MobiDB-lite"/>
    </source>
</evidence>